<evidence type="ECO:0000259" key="7">
    <source>
        <dbReference type="Pfam" id="PF17137"/>
    </source>
</evidence>
<dbReference type="GO" id="GO:0005975">
    <property type="term" value="P:carbohydrate metabolic process"/>
    <property type="evidence" value="ECO:0007669"/>
    <property type="project" value="InterPro"/>
</dbReference>
<sequence>METSETIHPDKTLQSAQNRSERIITQVVRYAADASADGKVHLFYTLDGNLAVRFLNDRTIRLKLFFGSEVDWKSTQAVEPAVDFVKSEESLRIEAHLEESVVTLASESLRVVVWKYPFRLQVFTRDGALVYQTESVSMDKSGAITWIAENDDTEHFYGLGEKTSFLDKRGERYENWNSDVYAPHVPEIEALYESIPVLLHVRENLAYGVFLDNPGRTVFDMRSRRDAYSIQTQTGDMDLYIFFGPTIKQVIEEYTGLTGRIKLPPKWALGYHQSRYSYMDQAEVLELAHTFRSRQIPCDVIHLDIHYMNGYRVFTFDEARFPHPKQMMSDLAELGFHVVPIVDPGVKQDAMYPAYRLGVLGDHFCKRLEGTLYTGKVWPGESAFPDFTNDRTAKWWGDQHRFYTDLGIKGVWNDMNEPAIFNETKTMEPDVIHGNNGDLKTHREIHNLYGMLMTKATYEALREQLNGERPFVLTRAGYSGVQRYAAVWTGDNRSFWEHMAMAMPMVMNLGLSGVTFSGPDVGGFAHHTTGELLARWTQMGAFFPFFRNHSALDTLRQEPWSFGEPYETIIRDYTTWRYRWMPHLYTLFYEASQTGIPVIRPLVLEYQQNSQVTNLSDQFLIGSGILAAPVYRPDTTVRSVYLPEGVWYDYWTGERHDKPGYILADAPIEKMPMYIKAGTVIAEQPAVQNFYNGTSQNQDSQNQDSQNQVALAELLFHVYAGNPDGRSSYTFYEDDGLTFAYENGHYNLWEIQVTEGQELEIRFLRRMTGYPVGRSAIDIRIHHLIFVPAEVAGCTRVTDLEEVSSTLNSWYFDPVKEILYVKATADVTSVRVR</sequence>
<dbReference type="InterPro" id="IPR017853">
    <property type="entry name" value="GH"/>
</dbReference>
<dbReference type="InterPro" id="IPR013780">
    <property type="entry name" value="Glyco_hydro_b"/>
</dbReference>
<dbReference type="Pfam" id="PF17137">
    <property type="entry name" value="DUF5110"/>
    <property type="match status" value="1"/>
</dbReference>
<dbReference type="PROSITE" id="PS00129">
    <property type="entry name" value="GLYCOSYL_HYDROL_F31_1"/>
    <property type="match status" value="1"/>
</dbReference>
<gene>
    <name evidence="9" type="ORF">JZ786_03610</name>
</gene>
<dbReference type="InterPro" id="IPR033403">
    <property type="entry name" value="DUF5110"/>
</dbReference>
<comment type="similarity">
    <text evidence="1 4">Belongs to the glycosyl hydrolase 31 family.</text>
</comment>
<dbReference type="Proteomes" id="UP000663505">
    <property type="component" value="Chromosome"/>
</dbReference>
<dbReference type="PANTHER" id="PTHR22762">
    <property type="entry name" value="ALPHA-GLUCOSIDASE"/>
    <property type="match status" value="1"/>
</dbReference>
<dbReference type="Gene3D" id="2.60.40.1180">
    <property type="entry name" value="Golgi alpha-mannosidase II"/>
    <property type="match status" value="2"/>
</dbReference>
<evidence type="ECO:0000256" key="1">
    <source>
        <dbReference type="ARBA" id="ARBA00007806"/>
    </source>
</evidence>
<evidence type="ECO:0000313" key="9">
    <source>
        <dbReference type="EMBL" id="QSO48110.1"/>
    </source>
</evidence>
<dbReference type="PROSITE" id="PS00707">
    <property type="entry name" value="GLYCOSYL_HYDROL_F31_2"/>
    <property type="match status" value="1"/>
</dbReference>
<dbReference type="Pfam" id="PF21365">
    <property type="entry name" value="Glyco_hydro_31_3rd"/>
    <property type="match status" value="1"/>
</dbReference>
<accession>A0A9X7Z870</accession>
<dbReference type="InterPro" id="IPR011013">
    <property type="entry name" value="Gal_mutarotase_sf_dom"/>
</dbReference>
<proteinExistence type="inferred from homology"/>
<dbReference type="SUPFAM" id="SSF51011">
    <property type="entry name" value="Glycosyl hydrolase domain"/>
    <property type="match status" value="1"/>
</dbReference>
<feature type="domain" description="Glycosyl hydrolase family 31 C-terminal" evidence="8">
    <location>
        <begin position="595"/>
        <end position="681"/>
    </location>
</feature>
<dbReference type="SUPFAM" id="SSF51445">
    <property type="entry name" value="(Trans)glycosidases"/>
    <property type="match status" value="1"/>
</dbReference>
<feature type="domain" description="Glycoside hydrolase family 31 TIM barrel" evidence="5">
    <location>
        <begin position="262"/>
        <end position="587"/>
    </location>
</feature>
<dbReference type="CDD" id="cd14752">
    <property type="entry name" value="GH31_N"/>
    <property type="match status" value="1"/>
</dbReference>
<feature type="domain" description="Glycoside hydrolase family 31 N-terminal" evidence="6">
    <location>
        <begin position="50"/>
        <end position="220"/>
    </location>
</feature>
<evidence type="ECO:0000259" key="8">
    <source>
        <dbReference type="Pfam" id="PF21365"/>
    </source>
</evidence>
<dbReference type="CDD" id="cd06604">
    <property type="entry name" value="GH31_glucosidase_II_MalA"/>
    <property type="match status" value="1"/>
</dbReference>
<dbReference type="InterPro" id="IPR025887">
    <property type="entry name" value="Glyco_hydro_31_N_dom"/>
</dbReference>
<dbReference type="KEGG" id="afx:JZ786_03610"/>
<keyword evidence="10" id="KW-1185">Reference proteome</keyword>
<evidence type="ECO:0000256" key="4">
    <source>
        <dbReference type="RuleBase" id="RU361185"/>
    </source>
</evidence>
<evidence type="ECO:0000256" key="2">
    <source>
        <dbReference type="ARBA" id="ARBA00022801"/>
    </source>
</evidence>
<dbReference type="Pfam" id="PF13802">
    <property type="entry name" value="Gal_mutarotas_2"/>
    <property type="match status" value="1"/>
</dbReference>
<dbReference type="InterPro" id="IPR030458">
    <property type="entry name" value="Glyco_hydro_31_AS"/>
</dbReference>
<dbReference type="InterPro" id="IPR030459">
    <property type="entry name" value="Glyco_hydro_31_CS"/>
</dbReference>
<dbReference type="AlphaFoldDB" id="A0A9X7Z870"/>
<dbReference type="EMBL" id="CP071182">
    <property type="protein sequence ID" value="QSO48110.1"/>
    <property type="molecule type" value="Genomic_DNA"/>
</dbReference>
<reference evidence="9 10" key="1">
    <citation type="submission" date="2021-02" db="EMBL/GenBank/DDBJ databases">
        <title>Alicyclobacillus curvatus sp. nov. and Alicyclobacillus mengziensis sp. nov., two acidophilic bacteria isolated from acid mine drainage.</title>
        <authorList>
            <person name="Huang Y."/>
        </authorList>
    </citation>
    <scope>NUCLEOTIDE SEQUENCE [LARGE SCALE GENOMIC DNA]</scope>
    <source>
        <strain evidence="9 10">S30H14</strain>
    </source>
</reference>
<dbReference type="InterPro" id="IPR048395">
    <property type="entry name" value="Glyco_hydro_31_C"/>
</dbReference>
<dbReference type="Pfam" id="PF01055">
    <property type="entry name" value="Glyco_hydro_31_2nd"/>
    <property type="match status" value="1"/>
</dbReference>
<dbReference type="GO" id="GO:0030246">
    <property type="term" value="F:carbohydrate binding"/>
    <property type="evidence" value="ECO:0007669"/>
    <property type="project" value="InterPro"/>
</dbReference>
<name>A0A9X7Z870_9BACL</name>
<organism evidence="9 10">
    <name type="scientific">Alicyclobacillus mengziensis</name>
    <dbReference type="NCBI Taxonomy" id="2931921"/>
    <lineage>
        <taxon>Bacteria</taxon>
        <taxon>Bacillati</taxon>
        <taxon>Bacillota</taxon>
        <taxon>Bacilli</taxon>
        <taxon>Bacillales</taxon>
        <taxon>Alicyclobacillaceae</taxon>
        <taxon>Alicyclobacillus</taxon>
    </lineage>
</organism>
<dbReference type="RefSeq" id="WP_206657445.1">
    <property type="nucleotide sequence ID" value="NZ_CP071182.1"/>
</dbReference>
<dbReference type="Gene3D" id="3.20.20.80">
    <property type="entry name" value="Glycosidases"/>
    <property type="match status" value="1"/>
</dbReference>
<evidence type="ECO:0000259" key="5">
    <source>
        <dbReference type="Pfam" id="PF01055"/>
    </source>
</evidence>
<keyword evidence="3 4" id="KW-0326">Glycosidase</keyword>
<evidence type="ECO:0000256" key="3">
    <source>
        <dbReference type="ARBA" id="ARBA00023295"/>
    </source>
</evidence>
<dbReference type="InterPro" id="IPR000322">
    <property type="entry name" value="Glyco_hydro_31_TIM"/>
</dbReference>
<dbReference type="Gene3D" id="2.60.40.1760">
    <property type="entry name" value="glycosyl hydrolase (family 31)"/>
    <property type="match status" value="1"/>
</dbReference>
<feature type="domain" description="DUF5110" evidence="7">
    <location>
        <begin position="713"/>
        <end position="783"/>
    </location>
</feature>
<protein>
    <submittedName>
        <fullName evidence="9">DUF5110 domain-containing protein</fullName>
    </submittedName>
</protein>
<dbReference type="GO" id="GO:0090599">
    <property type="term" value="F:alpha-glucosidase activity"/>
    <property type="evidence" value="ECO:0007669"/>
    <property type="project" value="UniProtKB-ARBA"/>
</dbReference>
<dbReference type="SUPFAM" id="SSF74650">
    <property type="entry name" value="Galactose mutarotase-like"/>
    <property type="match status" value="1"/>
</dbReference>
<keyword evidence="2 4" id="KW-0378">Hydrolase</keyword>
<evidence type="ECO:0000313" key="10">
    <source>
        <dbReference type="Proteomes" id="UP000663505"/>
    </source>
</evidence>
<evidence type="ECO:0000259" key="6">
    <source>
        <dbReference type="Pfam" id="PF13802"/>
    </source>
</evidence>
<dbReference type="PANTHER" id="PTHR22762:SF166">
    <property type="entry name" value="ALPHA-GLUCOSIDASE"/>
    <property type="match status" value="1"/>
</dbReference>